<accession>A0AAU7DVS0</accession>
<reference evidence="2" key="1">
    <citation type="submission" date="2024-02" db="EMBL/GenBank/DDBJ databases">
        <title>Tomenella chthoni gen. nov. sp. nov., a member of the family Jonesiaceae isolated from bat guano.</title>
        <authorList>
            <person name="Miller S.L."/>
            <person name="King J."/>
            <person name="Sankaranarayanan K."/>
            <person name="Lawson P.A."/>
        </authorList>
    </citation>
    <scope>NUCLEOTIDE SEQUENCE</scope>
    <source>
        <strain evidence="2">BS-20</strain>
    </source>
</reference>
<sequence>MASSRRSSKRPYNDPHPELNMDRIFGGRRTIERAGEDWTVQKIKSSDKIYRCPGCNHDIPAGVSHVVAWANDSLFGREAALSARRHWHVRCWQTQE</sequence>
<protein>
    <recommendedName>
        <fullName evidence="3">ATP/GTP-binding protein</fullName>
    </recommendedName>
</protein>
<gene>
    <name evidence="2" type="ORF">V5R04_02385</name>
</gene>
<evidence type="ECO:0000256" key="1">
    <source>
        <dbReference type="SAM" id="MobiDB-lite"/>
    </source>
</evidence>
<feature type="compositionally biased region" description="Basic and acidic residues" evidence="1">
    <location>
        <begin position="11"/>
        <end position="21"/>
    </location>
</feature>
<feature type="region of interest" description="Disordered" evidence="1">
    <location>
        <begin position="1"/>
        <end position="21"/>
    </location>
</feature>
<proteinExistence type="predicted"/>
<evidence type="ECO:0008006" key="3">
    <source>
        <dbReference type="Google" id="ProtNLM"/>
    </source>
</evidence>
<name>A0AAU7DVS0_9MICO</name>
<organism evidence="2">
    <name type="scientific">Jonesiaceae bacterium BS-20</name>
    <dbReference type="NCBI Taxonomy" id="3120821"/>
    <lineage>
        <taxon>Bacteria</taxon>
        <taxon>Bacillati</taxon>
        <taxon>Actinomycetota</taxon>
        <taxon>Actinomycetes</taxon>
        <taxon>Micrococcales</taxon>
        <taxon>Jonesiaceae</taxon>
    </lineage>
</organism>
<evidence type="ECO:0000313" key="2">
    <source>
        <dbReference type="EMBL" id="XBH22099.1"/>
    </source>
</evidence>
<dbReference type="AlphaFoldDB" id="A0AAU7DVS0"/>
<dbReference type="EMBL" id="CP146203">
    <property type="protein sequence ID" value="XBH22099.1"/>
    <property type="molecule type" value="Genomic_DNA"/>
</dbReference>